<dbReference type="PANTHER" id="PTHR28620">
    <property type="entry name" value="CENTROMERE PROTEIN V"/>
    <property type="match status" value="1"/>
</dbReference>
<dbReference type="InterPro" id="IPR052355">
    <property type="entry name" value="CENP-V-like"/>
</dbReference>
<dbReference type="PROSITE" id="PS51891">
    <property type="entry name" value="CENP_V_GFA"/>
    <property type="match status" value="1"/>
</dbReference>
<evidence type="ECO:0000313" key="6">
    <source>
        <dbReference type="Proteomes" id="UP001642540"/>
    </source>
</evidence>
<feature type="domain" description="CENP-V/GFA" evidence="4">
    <location>
        <begin position="8"/>
        <end position="120"/>
    </location>
</feature>
<reference evidence="5 6" key="1">
    <citation type="submission" date="2024-08" db="EMBL/GenBank/DDBJ databases">
        <authorList>
            <person name="Cucini C."/>
            <person name="Frati F."/>
        </authorList>
    </citation>
    <scope>NUCLEOTIDE SEQUENCE [LARGE SCALE GENOMIC DNA]</scope>
</reference>
<comment type="caution">
    <text evidence="5">The sequence shown here is derived from an EMBL/GenBank/DDBJ whole genome shotgun (WGS) entry which is preliminary data.</text>
</comment>
<dbReference type="EMBL" id="CAXLJM020000164">
    <property type="protein sequence ID" value="CAL8145853.1"/>
    <property type="molecule type" value="Genomic_DNA"/>
</dbReference>
<sequence>MAEKPIEYRGSCHCGSVKYSVLAPPTLRIVDCNCTVCTKKQNKHFIVPGSDFKLISGENVLKTYTFGTHNAQHTFCSMCGVQSFYTPRSDPSAKAIMPHCIDEPLPLKFYVDSFDGQNWEDAMKIKAKIVTAPK</sequence>
<evidence type="ECO:0000259" key="4">
    <source>
        <dbReference type="PROSITE" id="PS51891"/>
    </source>
</evidence>
<comment type="similarity">
    <text evidence="1">Belongs to the Gfa family.</text>
</comment>
<evidence type="ECO:0000256" key="2">
    <source>
        <dbReference type="ARBA" id="ARBA00022723"/>
    </source>
</evidence>
<evidence type="ECO:0000256" key="3">
    <source>
        <dbReference type="ARBA" id="ARBA00022833"/>
    </source>
</evidence>
<keyword evidence="6" id="KW-1185">Reference proteome</keyword>
<dbReference type="Gene3D" id="2.170.150.70">
    <property type="match status" value="1"/>
</dbReference>
<dbReference type="InterPro" id="IPR006913">
    <property type="entry name" value="CENP-V/GFA"/>
</dbReference>
<protein>
    <recommendedName>
        <fullName evidence="4">CENP-V/GFA domain-containing protein</fullName>
    </recommendedName>
</protein>
<gene>
    <name evidence="5" type="ORF">ODALV1_LOCUS30621</name>
</gene>
<evidence type="ECO:0000313" key="5">
    <source>
        <dbReference type="EMBL" id="CAL8145853.1"/>
    </source>
</evidence>
<proteinExistence type="inferred from homology"/>
<name>A0ABP1S7E6_9HEXA</name>
<evidence type="ECO:0000256" key="1">
    <source>
        <dbReference type="ARBA" id="ARBA00005495"/>
    </source>
</evidence>
<dbReference type="Proteomes" id="UP001642540">
    <property type="component" value="Unassembled WGS sequence"/>
</dbReference>
<dbReference type="PANTHER" id="PTHR28620:SF1">
    <property type="entry name" value="CENP-V_GFA DOMAIN-CONTAINING PROTEIN"/>
    <property type="match status" value="1"/>
</dbReference>
<dbReference type="InterPro" id="IPR011057">
    <property type="entry name" value="Mss4-like_sf"/>
</dbReference>
<accession>A0ABP1S7E6</accession>
<keyword evidence="2" id="KW-0479">Metal-binding</keyword>
<dbReference type="SUPFAM" id="SSF51316">
    <property type="entry name" value="Mss4-like"/>
    <property type="match status" value="1"/>
</dbReference>
<keyword evidence="3" id="KW-0862">Zinc</keyword>
<dbReference type="Pfam" id="PF04828">
    <property type="entry name" value="GFA"/>
    <property type="match status" value="1"/>
</dbReference>
<organism evidence="5 6">
    <name type="scientific">Orchesella dallaii</name>
    <dbReference type="NCBI Taxonomy" id="48710"/>
    <lineage>
        <taxon>Eukaryota</taxon>
        <taxon>Metazoa</taxon>
        <taxon>Ecdysozoa</taxon>
        <taxon>Arthropoda</taxon>
        <taxon>Hexapoda</taxon>
        <taxon>Collembola</taxon>
        <taxon>Entomobryomorpha</taxon>
        <taxon>Entomobryoidea</taxon>
        <taxon>Orchesellidae</taxon>
        <taxon>Orchesellinae</taxon>
        <taxon>Orchesella</taxon>
    </lineage>
</organism>